<reference evidence="3" key="1">
    <citation type="submission" date="2017-10" db="EMBL/GenBank/DDBJ databases">
        <title>Rapid genome shrinkage in a self-fertile nematode reveals novel sperm competition proteins.</title>
        <authorList>
            <person name="Yin D."/>
            <person name="Schwarz E.M."/>
            <person name="Thomas C.G."/>
            <person name="Felde R.L."/>
            <person name="Korf I.F."/>
            <person name="Cutter A.D."/>
            <person name="Schartner C.M."/>
            <person name="Ralston E.J."/>
            <person name="Meyer B.J."/>
            <person name="Haag E.S."/>
        </authorList>
    </citation>
    <scope>NUCLEOTIDE SEQUENCE [LARGE SCALE GENOMIC DNA]</scope>
    <source>
        <strain evidence="3">JU1422</strain>
    </source>
</reference>
<accession>A0A2G5T378</accession>
<feature type="region of interest" description="Disordered" evidence="1">
    <location>
        <begin position="1"/>
        <end position="128"/>
    </location>
</feature>
<feature type="compositionally biased region" description="Low complexity" evidence="1">
    <location>
        <begin position="82"/>
        <end position="95"/>
    </location>
</feature>
<feature type="compositionally biased region" description="Polar residues" evidence="1">
    <location>
        <begin position="107"/>
        <end position="117"/>
    </location>
</feature>
<evidence type="ECO:0000256" key="1">
    <source>
        <dbReference type="SAM" id="MobiDB-lite"/>
    </source>
</evidence>
<evidence type="ECO:0000313" key="2">
    <source>
        <dbReference type="EMBL" id="PIC21561.1"/>
    </source>
</evidence>
<dbReference type="EMBL" id="PDUG01000006">
    <property type="protein sequence ID" value="PIC21561.1"/>
    <property type="molecule type" value="Genomic_DNA"/>
</dbReference>
<feature type="compositionally biased region" description="Low complexity" evidence="1">
    <location>
        <begin position="54"/>
        <end position="70"/>
    </location>
</feature>
<dbReference type="Proteomes" id="UP000230233">
    <property type="component" value="Chromosome X"/>
</dbReference>
<gene>
    <name evidence="2" type="primary">Cnig_chr_X.g26350</name>
    <name evidence="2" type="ORF">B9Z55_026350</name>
</gene>
<dbReference type="AlphaFoldDB" id="A0A2G5T378"/>
<keyword evidence="3" id="KW-1185">Reference proteome</keyword>
<proteinExistence type="predicted"/>
<comment type="caution">
    <text evidence="2">The sequence shown here is derived from an EMBL/GenBank/DDBJ whole genome shotgun (WGS) entry which is preliminary data.</text>
</comment>
<evidence type="ECO:0000313" key="3">
    <source>
        <dbReference type="Proteomes" id="UP000230233"/>
    </source>
</evidence>
<organism evidence="2 3">
    <name type="scientific">Caenorhabditis nigoni</name>
    <dbReference type="NCBI Taxonomy" id="1611254"/>
    <lineage>
        <taxon>Eukaryota</taxon>
        <taxon>Metazoa</taxon>
        <taxon>Ecdysozoa</taxon>
        <taxon>Nematoda</taxon>
        <taxon>Chromadorea</taxon>
        <taxon>Rhabditida</taxon>
        <taxon>Rhabditina</taxon>
        <taxon>Rhabditomorpha</taxon>
        <taxon>Rhabditoidea</taxon>
        <taxon>Rhabditidae</taxon>
        <taxon>Peloderinae</taxon>
        <taxon>Caenorhabditis</taxon>
    </lineage>
</organism>
<name>A0A2G5T378_9PELO</name>
<sequence>MNNGLGPIQPWSLEKEEEPHNQFYPQEGHQHQMQQDPQNDIFHHNQFYPETLREQNQLNNLNNGQQVLHNGRVDQQRHNQRNHQNNHVQQQQNDQPMIHQDLPLRQPQHQLPNNGRVDQQRDHQDNYGQQQRNRYHQLHPHFQHQERASETN</sequence>
<protein>
    <submittedName>
        <fullName evidence="2">Uncharacterized protein</fullName>
    </submittedName>
</protein>